<evidence type="ECO:0000313" key="3">
    <source>
        <dbReference type="EMBL" id="KAA6396986.1"/>
    </source>
</evidence>
<dbReference type="Gene3D" id="2.60.40.150">
    <property type="entry name" value="C2 domain"/>
    <property type="match status" value="1"/>
</dbReference>
<feature type="region of interest" description="Disordered" evidence="1">
    <location>
        <begin position="143"/>
        <end position="237"/>
    </location>
</feature>
<organism evidence="3 4">
    <name type="scientific">Streblomastix strix</name>
    <dbReference type="NCBI Taxonomy" id="222440"/>
    <lineage>
        <taxon>Eukaryota</taxon>
        <taxon>Metamonada</taxon>
        <taxon>Preaxostyla</taxon>
        <taxon>Oxymonadida</taxon>
        <taxon>Streblomastigidae</taxon>
        <taxon>Streblomastix</taxon>
    </lineage>
</organism>
<dbReference type="SUPFAM" id="SSF49562">
    <property type="entry name" value="C2 domain (Calcium/lipid-binding domain, CaLB)"/>
    <property type="match status" value="1"/>
</dbReference>
<dbReference type="OrthoDB" id="419768at2759"/>
<sequence length="407" mass="45606">MASTDQEQDTAQADAGSAKHSVIVKVIGVKNVAAMDSNGKSDPFVVLKFAGQEQKTKKIADTLNAEFNETFTFEFDPVTVSEREISLELWDYDTIGDNDQIGQTKLPIGEADGGNKACTLSFAGVNKQYGQNVGDLDVEVEYKKPQEVQKKERKKKEIEKKEEAPKETEQKVEEEAKPDAKKKKEAPSPARNTGSQSKASKRPKNEDRDKLNESKRSNQSKKSQQDGNLNNTLDGQENYHKQVVDLYYRSPGPIYNVQEGTKNVKPKIIESSFPKDDRAKHFTFNTIAPGPIYEVDQQFSNTLTAPPRQKLSKSERNTGMINTTNYKGTFHDTVDPNVNSKVHKLPDQKFSHDDRSKHFLVSTISKGPGAYDPPPTVGVKKSPLRGQNLSKQPRDTTEWCFMPPHKF</sequence>
<feature type="compositionally biased region" description="Basic and acidic residues" evidence="1">
    <location>
        <begin position="203"/>
        <end position="216"/>
    </location>
</feature>
<dbReference type="PROSITE" id="PS50004">
    <property type="entry name" value="C2"/>
    <property type="match status" value="1"/>
</dbReference>
<reference evidence="3 4" key="1">
    <citation type="submission" date="2019-03" db="EMBL/GenBank/DDBJ databases">
        <title>Single cell metagenomics reveals metabolic interactions within the superorganism composed of flagellate Streblomastix strix and complex community of Bacteroidetes bacteria on its surface.</title>
        <authorList>
            <person name="Treitli S.C."/>
            <person name="Kolisko M."/>
            <person name="Husnik F."/>
            <person name="Keeling P."/>
            <person name="Hampl V."/>
        </authorList>
    </citation>
    <scope>NUCLEOTIDE SEQUENCE [LARGE SCALE GENOMIC DNA]</scope>
    <source>
        <strain evidence="3">ST1C</strain>
    </source>
</reference>
<feature type="domain" description="C2" evidence="2">
    <location>
        <begin position="3"/>
        <end position="122"/>
    </location>
</feature>
<dbReference type="AlphaFoldDB" id="A0A5J4WR03"/>
<dbReference type="GO" id="GO:0010628">
    <property type="term" value="P:positive regulation of gene expression"/>
    <property type="evidence" value="ECO:0007669"/>
    <property type="project" value="TreeGrafter"/>
</dbReference>
<dbReference type="CDD" id="cd00030">
    <property type="entry name" value="C2"/>
    <property type="match status" value="1"/>
</dbReference>
<evidence type="ECO:0000259" key="2">
    <source>
        <dbReference type="PROSITE" id="PS50004"/>
    </source>
</evidence>
<dbReference type="PRINTS" id="PR00360">
    <property type="entry name" value="C2DOMAIN"/>
</dbReference>
<proteinExistence type="predicted"/>
<protein>
    <recommendedName>
        <fullName evidence="2">C2 domain-containing protein</fullName>
    </recommendedName>
</protein>
<dbReference type="InterPro" id="IPR000008">
    <property type="entry name" value="C2_dom"/>
</dbReference>
<feature type="compositionally biased region" description="Polar residues" evidence="1">
    <location>
        <begin position="226"/>
        <end position="235"/>
    </location>
</feature>
<dbReference type="Proteomes" id="UP000324800">
    <property type="component" value="Unassembled WGS sequence"/>
</dbReference>
<dbReference type="Pfam" id="PF00168">
    <property type="entry name" value="C2"/>
    <property type="match status" value="1"/>
</dbReference>
<feature type="region of interest" description="Disordered" evidence="1">
    <location>
        <begin position="364"/>
        <end position="397"/>
    </location>
</feature>
<dbReference type="PANTHER" id="PTHR47800:SF5">
    <property type="entry name" value="FER-1-LIKE PROTEIN 6"/>
    <property type="match status" value="1"/>
</dbReference>
<evidence type="ECO:0000256" key="1">
    <source>
        <dbReference type="SAM" id="MobiDB-lite"/>
    </source>
</evidence>
<name>A0A5J4WR03_9EUKA</name>
<gene>
    <name evidence="3" type="ORF">EZS28_007485</name>
</gene>
<dbReference type="SMART" id="SM00239">
    <property type="entry name" value="C2"/>
    <property type="match status" value="1"/>
</dbReference>
<dbReference type="EMBL" id="SNRW01001291">
    <property type="protein sequence ID" value="KAA6396986.1"/>
    <property type="molecule type" value="Genomic_DNA"/>
</dbReference>
<dbReference type="PANTHER" id="PTHR47800">
    <property type="entry name" value="C2 DOMAIN-CONTAINING PROTEIN"/>
    <property type="match status" value="1"/>
</dbReference>
<comment type="caution">
    <text evidence="3">The sequence shown here is derived from an EMBL/GenBank/DDBJ whole genome shotgun (WGS) entry which is preliminary data.</text>
</comment>
<evidence type="ECO:0000313" key="4">
    <source>
        <dbReference type="Proteomes" id="UP000324800"/>
    </source>
</evidence>
<dbReference type="InterPro" id="IPR035892">
    <property type="entry name" value="C2_domain_sf"/>
</dbReference>
<feature type="compositionally biased region" description="Basic and acidic residues" evidence="1">
    <location>
        <begin position="143"/>
        <end position="179"/>
    </location>
</feature>
<accession>A0A5J4WR03</accession>